<dbReference type="Proteomes" id="UP000594586">
    <property type="component" value="Chromosome"/>
</dbReference>
<feature type="transmembrane region" description="Helical" evidence="1">
    <location>
        <begin position="131"/>
        <end position="152"/>
    </location>
</feature>
<evidence type="ECO:0000313" key="2">
    <source>
        <dbReference type="EMBL" id="QPK82381.1"/>
    </source>
</evidence>
<accession>A0A7T0PDP8</accession>
<dbReference type="EMBL" id="CP064955">
    <property type="protein sequence ID" value="QPK82381.1"/>
    <property type="molecule type" value="Genomic_DNA"/>
</dbReference>
<evidence type="ECO:0000256" key="1">
    <source>
        <dbReference type="SAM" id="Phobius"/>
    </source>
</evidence>
<protein>
    <recommendedName>
        <fullName evidence="4">1-deoxy-D-xylulose-5-phosphate synthase</fullName>
    </recommendedName>
</protein>
<dbReference type="Pfam" id="PF20381">
    <property type="entry name" value="Rv1476"/>
    <property type="match status" value="1"/>
</dbReference>
<gene>
    <name evidence="2" type="ORF">G7Y29_05565</name>
</gene>
<dbReference type="AlphaFoldDB" id="A0A7T0PDP8"/>
<keyword evidence="1" id="KW-0812">Transmembrane</keyword>
<reference evidence="2 3" key="1">
    <citation type="submission" date="2020-11" db="EMBL/GenBank/DDBJ databases">
        <title>Corynebacterium sp. MC1420.</title>
        <authorList>
            <person name="Zhou J."/>
        </authorList>
    </citation>
    <scope>NUCLEOTIDE SEQUENCE [LARGE SCALE GENOMIC DNA]</scope>
    <source>
        <strain evidence="2 3">MC1420</strain>
    </source>
</reference>
<dbReference type="KEGG" id="cqn:G7Y29_05565"/>
<keyword evidence="1" id="KW-1133">Transmembrane helix</keyword>
<evidence type="ECO:0000313" key="3">
    <source>
        <dbReference type="Proteomes" id="UP000594586"/>
    </source>
</evidence>
<evidence type="ECO:0008006" key="4">
    <source>
        <dbReference type="Google" id="ProtNLM"/>
    </source>
</evidence>
<dbReference type="RefSeq" id="WP_165004089.1">
    <property type="nucleotide sequence ID" value="NZ_CP064955.1"/>
</dbReference>
<dbReference type="InterPro" id="IPR046498">
    <property type="entry name" value="Rv1476-like"/>
</dbReference>
<proteinExistence type="predicted"/>
<keyword evidence="1" id="KW-0472">Membrane</keyword>
<keyword evidence="3" id="KW-1185">Reference proteome</keyword>
<organism evidence="2 3">
    <name type="scientific">Corynebacterium qintianiae</name>
    <dbReference type="NCBI Taxonomy" id="2709392"/>
    <lineage>
        <taxon>Bacteria</taxon>
        <taxon>Bacillati</taxon>
        <taxon>Actinomycetota</taxon>
        <taxon>Actinomycetes</taxon>
        <taxon>Mycobacteriales</taxon>
        <taxon>Corynebacteriaceae</taxon>
        <taxon>Corynebacterium</taxon>
    </lineage>
</organism>
<name>A0A7T0PDP8_9CORY</name>
<sequence>MIPADVDMDSLHAQLLDDGIAFGTDNPVNSPLEEALRSSLGQTETAPVDPVGVVILETTPTQVADLRDIAQDLAMSTPYETVIVRTPHAASAVSDHLNRHQIETAQRAMAGEPDYPAGLELFLDTAQSTSWNWGLVGIATVVLLMLVAAVSATQARKMSRR</sequence>